<comment type="caution">
    <text evidence="2">The sequence shown here is derived from an EMBL/GenBank/DDBJ whole genome shotgun (WGS) entry which is preliminary data.</text>
</comment>
<feature type="transmembrane region" description="Helical" evidence="1">
    <location>
        <begin position="125"/>
        <end position="149"/>
    </location>
</feature>
<accession>A0A066X4W2</accession>
<dbReference type="HOGENOM" id="CLU_1532457_0_0_1"/>
<reference evidence="3" key="1">
    <citation type="journal article" date="2014" name="Genome Announc.">
        <title>Draft genome sequence of Colletotrichum sublineola, a destructive pathogen of cultivated sorghum.</title>
        <authorList>
            <person name="Baroncelli R."/>
            <person name="Sanz-Martin J.M."/>
            <person name="Rech G.E."/>
            <person name="Sukno S.A."/>
            <person name="Thon M.R."/>
        </authorList>
    </citation>
    <scope>NUCLEOTIDE SEQUENCE [LARGE SCALE GENOMIC DNA]</scope>
    <source>
        <strain evidence="3">TX430BB</strain>
    </source>
</reference>
<evidence type="ECO:0000313" key="3">
    <source>
        <dbReference type="Proteomes" id="UP000027238"/>
    </source>
</evidence>
<organism evidence="2 3">
    <name type="scientific">Colletotrichum sublineola</name>
    <name type="common">Sorghum anthracnose fungus</name>
    <dbReference type="NCBI Taxonomy" id="1173701"/>
    <lineage>
        <taxon>Eukaryota</taxon>
        <taxon>Fungi</taxon>
        <taxon>Dikarya</taxon>
        <taxon>Ascomycota</taxon>
        <taxon>Pezizomycotina</taxon>
        <taxon>Sordariomycetes</taxon>
        <taxon>Hypocreomycetidae</taxon>
        <taxon>Glomerellales</taxon>
        <taxon>Glomerellaceae</taxon>
        <taxon>Colletotrichum</taxon>
        <taxon>Colletotrichum graminicola species complex</taxon>
    </lineage>
</organism>
<dbReference type="EMBL" id="JMSE01001474">
    <property type="protein sequence ID" value="KDN60781.1"/>
    <property type="molecule type" value="Genomic_DNA"/>
</dbReference>
<sequence>MSNTKTINRSDVCVFLPYALAYSLALTLNFVPFFLTQWVDARFPAAGALLKALLLQLVEDTQESLMLAIQPLLDAFVADTLSGNLKPSDRALISKADSLHAVLKVWTIKFPSFVVTIASTLPRSLLSLLAIPATTMIWFVWLWVFSVIANSVQDTKRERDKALFVTMILWAVELS</sequence>
<dbReference type="Proteomes" id="UP000027238">
    <property type="component" value="Unassembled WGS sequence"/>
</dbReference>
<keyword evidence="1" id="KW-0472">Membrane</keyword>
<feature type="transmembrane region" description="Helical" evidence="1">
    <location>
        <begin position="12"/>
        <end position="35"/>
    </location>
</feature>
<name>A0A066X4W2_COLSU</name>
<evidence type="ECO:0000313" key="2">
    <source>
        <dbReference type="EMBL" id="KDN60781.1"/>
    </source>
</evidence>
<proteinExistence type="predicted"/>
<protein>
    <submittedName>
        <fullName evidence="2">Uncharacterized protein</fullName>
    </submittedName>
</protein>
<evidence type="ECO:0000256" key="1">
    <source>
        <dbReference type="SAM" id="Phobius"/>
    </source>
</evidence>
<gene>
    <name evidence="2" type="ORF">CSUB01_05973</name>
</gene>
<keyword evidence="1" id="KW-1133">Transmembrane helix</keyword>
<keyword evidence="1" id="KW-0812">Transmembrane</keyword>
<keyword evidence="3" id="KW-1185">Reference proteome</keyword>
<dbReference type="AlphaFoldDB" id="A0A066X4W2"/>